<dbReference type="GO" id="GO:0006096">
    <property type="term" value="P:glycolytic process"/>
    <property type="evidence" value="ECO:0007669"/>
    <property type="project" value="UniProtKB-UniRule"/>
</dbReference>
<evidence type="ECO:0000256" key="5">
    <source>
        <dbReference type="ARBA" id="ARBA00022490"/>
    </source>
</evidence>
<dbReference type="eggNOG" id="COG0148">
    <property type="taxonomic scope" value="Bacteria"/>
</dbReference>
<dbReference type="SFLD" id="SFLDS00001">
    <property type="entry name" value="Enolase"/>
    <property type="match status" value="1"/>
</dbReference>
<dbReference type="Gene3D" id="3.20.20.120">
    <property type="entry name" value="Enolase-like C-terminal domain"/>
    <property type="match status" value="1"/>
</dbReference>
<feature type="active site" description="Proton donor" evidence="12 13">
    <location>
        <position position="204"/>
    </location>
</feature>
<feature type="domain" description="Enolase C-terminal TIM barrel" evidence="16">
    <location>
        <begin position="138"/>
        <end position="422"/>
    </location>
</feature>
<dbReference type="GO" id="GO:0000287">
    <property type="term" value="F:magnesium ion binding"/>
    <property type="evidence" value="ECO:0007669"/>
    <property type="project" value="UniProtKB-UniRule"/>
</dbReference>
<feature type="binding site" evidence="12 15">
    <location>
        <position position="241"/>
    </location>
    <ligand>
        <name>Mg(2+)</name>
        <dbReference type="ChEBI" id="CHEBI:18420"/>
    </ligand>
</feature>
<feature type="binding site" evidence="14">
    <location>
        <begin position="364"/>
        <end position="367"/>
    </location>
    <ligand>
        <name>substrate</name>
    </ligand>
</feature>
<keyword evidence="10 12" id="KW-0456">Lyase</keyword>
<comment type="catalytic activity">
    <reaction evidence="11">
        <text>(2R)-2-phosphoglycerate = phosphoenolpyruvate + H2O</text>
        <dbReference type="Rhea" id="RHEA:10164"/>
        <dbReference type="ChEBI" id="CHEBI:15377"/>
        <dbReference type="ChEBI" id="CHEBI:58289"/>
        <dbReference type="ChEBI" id="CHEBI:58702"/>
        <dbReference type="EC" id="4.2.1.11"/>
    </reaction>
    <physiologicalReaction direction="left-to-right" evidence="11">
        <dbReference type="Rhea" id="RHEA:10165"/>
    </physiologicalReaction>
</comment>
<evidence type="ECO:0000256" key="15">
    <source>
        <dbReference type="PIRSR" id="PIRSR001400-3"/>
    </source>
</evidence>
<evidence type="ECO:0000256" key="9">
    <source>
        <dbReference type="ARBA" id="ARBA00023152"/>
    </source>
</evidence>
<dbReference type="PROSITE" id="PS00164">
    <property type="entry name" value="ENOLASE"/>
    <property type="match status" value="1"/>
</dbReference>
<dbReference type="Pfam" id="PF03952">
    <property type="entry name" value="Enolase_N"/>
    <property type="match status" value="1"/>
</dbReference>
<comment type="subcellular location">
    <subcellularLocation>
        <location evidence="12">Cytoplasm</location>
    </subcellularLocation>
    <subcellularLocation>
        <location evidence="12">Secreted</location>
    </subcellularLocation>
    <subcellularLocation>
        <location evidence="12">Cell surface</location>
    </subcellularLocation>
    <text evidence="12">Fractions of enolase are present in both the cytoplasm and on the cell surface.</text>
</comment>
<dbReference type="PATRIC" id="fig|1158607.3.peg.188"/>
<feature type="binding site" evidence="14">
    <location>
        <position position="312"/>
    </location>
    <ligand>
        <name>substrate</name>
    </ligand>
</feature>
<dbReference type="SFLD" id="SFLDF00002">
    <property type="entry name" value="enolase"/>
    <property type="match status" value="1"/>
</dbReference>
<evidence type="ECO:0000256" key="11">
    <source>
        <dbReference type="ARBA" id="ARBA00048951"/>
    </source>
</evidence>
<keyword evidence="8 12" id="KW-0460">Magnesium</keyword>
<sequence>METSIENIKAREIFDSRGNPTVEVGVLLTDGSLGRAEVPSGASTGDREAVELRDGGERLQGKGVLKAVNNVNTEIREALVGKTPFDQAGIDQRMIELDGTANKERLGANAILGVSMAVARAAAASLKIPLYRYLGGVDLELPQPFFNVINGGVHADSGIDVQEFLITPVERKSFRDGVEKIANIYHTLKSVLAKEGYETAVGDEGGFAPKLGSTEAAVEMLYQAIQTAGYQPGSEIAIALDPASSEFYSDKTKTYHFEGRELTSKELLQYYQELVGKYPAIISIEDGFSEHDWDGFKAQTEVMGDNIQLVGDDIFVTNPAIFKEGIEKHIANAILIKLNQIGTVSESIETIKLARKNGYNTMISHRSGETGDTFIADFAVAMNAGQIKTGSMARSERVEKYNQFLRIEEELGDAASLARFPKA</sequence>
<comment type="caution">
    <text evidence="18">The sequence shown here is derived from an EMBL/GenBank/DDBJ whole genome shotgun (WGS) entry which is preliminary data.</text>
</comment>
<comment type="pathway">
    <text evidence="1 12">Carbohydrate degradation; glycolysis; pyruvate from D-glyceraldehyde 3-phosphate: step 4/5.</text>
</comment>
<dbReference type="HOGENOM" id="CLU_031223_2_1_9"/>
<dbReference type="OrthoDB" id="9804716at2"/>
<evidence type="ECO:0000256" key="14">
    <source>
        <dbReference type="PIRSR" id="PIRSR001400-2"/>
    </source>
</evidence>
<dbReference type="RefSeq" id="WP_010755253.1">
    <property type="nucleotide sequence ID" value="NZ_ASWD01000002.1"/>
</dbReference>
<evidence type="ECO:0000256" key="4">
    <source>
        <dbReference type="ARBA" id="ARBA00017068"/>
    </source>
</evidence>
<feature type="binding site" evidence="14">
    <location>
        <position position="388"/>
    </location>
    <ligand>
        <name>substrate</name>
    </ligand>
</feature>
<dbReference type="HAMAP" id="MF_00318">
    <property type="entry name" value="Enolase"/>
    <property type="match status" value="1"/>
</dbReference>
<feature type="binding site" evidence="12">
    <location>
        <position position="337"/>
    </location>
    <ligand>
        <name>(2R)-2-phosphoglycerate</name>
        <dbReference type="ChEBI" id="CHEBI:58289"/>
    </ligand>
</feature>
<feature type="binding site" evidence="12">
    <location>
        <position position="162"/>
    </location>
    <ligand>
        <name>(2R)-2-phosphoglycerate</name>
        <dbReference type="ChEBI" id="CHEBI:58289"/>
    </ligand>
</feature>
<dbReference type="SUPFAM" id="SSF54826">
    <property type="entry name" value="Enolase N-terminal domain-like"/>
    <property type="match status" value="1"/>
</dbReference>
<feature type="binding site" evidence="14">
    <location>
        <position position="163"/>
    </location>
    <ligand>
        <name>substrate</name>
    </ligand>
</feature>
<dbReference type="FunFam" id="3.30.390.10:FF:000001">
    <property type="entry name" value="Enolase"/>
    <property type="match status" value="1"/>
</dbReference>
<reference evidence="18 19" key="1">
    <citation type="submission" date="2013-02" db="EMBL/GenBank/DDBJ databases">
        <title>The Genome Sequence of Enterococcus pallens BAA-351.</title>
        <authorList>
            <consortium name="The Broad Institute Genome Sequencing Platform"/>
            <consortium name="The Broad Institute Genome Sequencing Center for Infectious Disease"/>
            <person name="Earl A.M."/>
            <person name="Gilmore M.S."/>
            <person name="Lebreton F."/>
            <person name="Walker B."/>
            <person name="Young S.K."/>
            <person name="Zeng Q."/>
            <person name="Gargeya S."/>
            <person name="Fitzgerald M."/>
            <person name="Haas B."/>
            <person name="Abouelleil A."/>
            <person name="Alvarado L."/>
            <person name="Arachchi H.M."/>
            <person name="Berlin A.M."/>
            <person name="Chapman S.B."/>
            <person name="Dewar J."/>
            <person name="Goldberg J."/>
            <person name="Griggs A."/>
            <person name="Gujja S."/>
            <person name="Hansen M."/>
            <person name="Howarth C."/>
            <person name="Imamovic A."/>
            <person name="Larimer J."/>
            <person name="McCowan C."/>
            <person name="Murphy C."/>
            <person name="Neiman D."/>
            <person name="Pearson M."/>
            <person name="Priest M."/>
            <person name="Roberts A."/>
            <person name="Saif S."/>
            <person name="Shea T."/>
            <person name="Sisk P."/>
            <person name="Sykes S."/>
            <person name="Wortman J."/>
            <person name="Nusbaum C."/>
            <person name="Birren B."/>
        </authorList>
    </citation>
    <scope>NUCLEOTIDE SEQUENCE [LARGE SCALE GENOMIC DNA]</scope>
    <source>
        <strain evidence="18 19">ATCC BAA-351</strain>
    </source>
</reference>
<keyword evidence="7 12" id="KW-0479">Metal-binding</keyword>
<dbReference type="PANTHER" id="PTHR11902">
    <property type="entry name" value="ENOLASE"/>
    <property type="match status" value="1"/>
</dbReference>
<protein>
    <recommendedName>
        <fullName evidence="4 12">Enolase</fullName>
        <ecNumber evidence="3 12">4.2.1.11</ecNumber>
    </recommendedName>
    <alternativeName>
        <fullName evidence="12">2-phospho-D-glycerate hydro-lyase</fullName>
    </alternativeName>
    <alternativeName>
        <fullName evidence="12">2-phosphoglycerate dehydratase</fullName>
    </alternativeName>
</protein>
<comment type="cofactor">
    <cofactor evidence="15">
        <name>Mg(2+)</name>
        <dbReference type="ChEBI" id="CHEBI:18420"/>
    </cofactor>
    <text evidence="15">Mg(2+) is required for catalysis and for stabilizing the dimer.</text>
</comment>
<name>R2SQK6_9ENTE</name>
<dbReference type="InterPro" id="IPR000941">
    <property type="entry name" value="Enolase"/>
</dbReference>
<evidence type="ECO:0000256" key="12">
    <source>
        <dbReference type="HAMAP-Rule" id="MF_00318"/>
    </source>
</evidence>
<dbReference type="AlphaFoldDB" id="R2SQK6"/>
<evidence type="ECO:0000259" key="17">
    <source>
        <dbReference type="SMART" id="SM01193"/>
    </source>
</evidence>
<feature type="binding site" evidence="12">
    <location>
        <position position="366"/>
    </location>
    <ligand>
        <name>(2R)-2-phosphoglycerate</name>
        <dbReference type="ChEBI" id="CHEBI:58289"/>
    </ligand>
</feature>
<dbReference type="GO" id="GO:0000015">
    <property type="term" value="C:phosphopyruvate hydratase complex"/>
    <property type="evidence" value="ECO:0007669"/>
    <property type="project" value="InterPro"/>
</dbReference>
<feature type="binding site" evidence="12 15">
    <location>
        <position position="285"/>
    </location>
    <ligand>
        <name>Mg(2+)</name>
        <dbReference type="ChEBI" id="CHEBI:18420"/>
    </ligand>
</feature>
<dbReference type="PIRSF" id="PIRSF001400">
    <property type="entry name" value="Enolase"/>
    <property type="match status" value="1"/>
</dbReference>
<dbReference type="GO" id="GO:0005576">
    <property type="term" value="C:extracellular region"/>
    <property type="evidence" value="ECO:0007669"/>
    <property type="project" value="UniProtKB-SubCell"/>
</dbReference>
<keyword evidence="5 12" id="KW-0963">Cytoplasm</keyword>
<feature type="domain" description="Enolase N-terminal" evidence="17">
    <location>
        <begin position="5"/>
        <end position="134"/>
    </location>
</feature>
<dbReference type="STRING" id="160454.RV10_GL002197"/>
<proteinExistence type="inferred from homology"/>
<dbReference type="InterPro" id="IPR029017">
    <property type="entry name" value="Enolase-like_N"/>
</dbReference>
<dbReference type="InterPro" id="IPR020810">
    <property type="entry name" value="Enolase_C"/>
</dbReference>
<comment type="similarity">
    <text evidence="2 12">Belongs to the enolase family.</text>
</comment>
<keyword evidence="19" id="KW-1185">Reference proteome</keyword>
<evidence type="ECO:0000256" key="10">
    <source>
        <dbReference type="ARBA" id="ARBA00023239"/>
    </source>
</evidence>
<feature type="binding site" evidence="12">
    <location>
        <position position="388"/>
    </location>
    <ligand>
        <name>(2R)-2-phosphoglycerate</name>
        <dbReference type="ChEBI" id="CHEBI:58289"/>
    </ligand>
</feature>
<organism evidence="18 19">
    <name type="scientific">Enterococcus pallens ATCC BAA-351</name>
    <dbReference type="NCBI Taxonomy" id="1158607"/>
    <lineage>
        <taxon>Bacteria</taxon>
        <taxon>Bacillati</taxon>
        <taxon>Bacillota</taxon>
        <taxon>Bacilli</taxon>
        <taxon>Lactobacillales</taxon>
        <taxon>Enterococcaceae</taxon>
        <taxon>Enterococcus</taxon>
    </lineage>
</organism>
<evidence type="ECO:0000256" key="7">
    <source>
        <dbReference type="ARBA" id="ARBA00022723"/>
    </source>
</evidence>
<evidence type="ECO:0000256" key="6">
    <source>
        <dbReference type="ARBA" id="ARBA00022525"/>
    </source>
</evidence>
<dbReference type="Proteomes" id="UP000013782">
    <property type="component" value="Unassembled WGS sequence"/>
</dbReference>
<dbReference type="GO" id="GO:0004634">
    <property type="term" value="F:phosphopyruvate hydratase activity"/>
    <property type="evidence" value="ECO:0007669"/>
    <property type="project" value="UniProtKB-UniRule"/>
</dbReference>
<dbReference type="EC" id="4.2.1.11" evidence="3 12"/>
<dbReference type="InterPro" id="IPR020811">
    <property type="entry name" value="Enolase_N"/>
</dbReference>
<dbReference type="SMART" id="SM01193">
    <property type="entry name" value="Enolase_N"/>
    <property type="match status" value="1"/>
</dbReference>
<dbReference type="PANTHER" id="PTHR11902:SF1">
    <property type="entry name" value="ENOLASE"/>
    <property type="match status" value="1"/>
</dbReference>
<dbReference type="UniPathway" id="UPA00109">
    <property type="reaction ID" value="UER00187"/>
</dbReference>
<dbReference type="SMART" id="SM01192">
    <property type="entry name" value="Enolase_C"/>
    <property type="match status" value="1"/>
</dbReference>
<keyword evidence="6 12" id="KW-0964">Secreted</keyword>
<evidence type="ECO:0000256" key="2">
    <source>
        <dbReference type="ARBA" id="ARBA00009604"/>
    </source>
</evidence>
<dbReference type="CDD" id="cd03313">
    <property type="entry name" value="enolase"/>
    <property type="match status" value="1"/>
</dbReference>
<dbReference type="SUPFAM" id="SSF51604">
    <property type="entry name" value="Enolase C-terminal domain-like"/>
    <property type="match status" value="1"/>
</dbReference>
<dbReference type="SFLD" id="SFLDG00178">
    <property type="entry name" value="enolase"/>
    <property type="match status" value="1"/>
</dbReference>
<dbReference type="InterPro" id="IPR036849">
    <property type="entry name" value="Enolase-like_C_sf"/>
</dbReference>
<dbReference type="Gene3D" id="3.30.390.10">
    <property type="entry name" value="Enolase-like, N-terminal domain"/>
    <property type="match status" value="1"/>
</dbReference>
<comment type="cofactor">
    <cofactor evidence="12">
        <name>Mg(2+)</name>
        <dbReference type="ChEBI" id="CHEBI:18420"/>
    </cofactor>
    <text evidence="12">Binds a second Mg(2+) ion via substrate during catalysis.</text>
</comment>
<gene>
    <name evidence="12" type="primary">eno</name>
    <name evidence="18" type="ORF">UAU_00188</name>
</gene>
<dbReference type="InterPro" id="IPR020809">
    <property type="entry name" value="Enolase_CS"/>
</dbReference>
<comment type="function">
    <text evidence="12">Catalyzes the reversible conversion of 2-phosphoglycerate (2-PG) into phosphoenolpyruvate (PEP). It is essential for the degradation of carbohydrates via glycolysis.</text>
</comment>
<evidence type="ECO:0000313" key="18">
    <source>
        <dbReference type="EMBL" id="EOH97520.1"/>
    </source>
</evidence>
<accession>R2SQK6</accession>
<keyword evidence="9 12" id="KW-0324">Glycolysis</keyword>
<feature type="binding site" evidence="12">
    <location>
        <position position="367"/>
    </location>
    <ligand>
        <name>(2R)-2-phosphoglycerate</name>
        <dbReference type="ChEBI" id="CHEBI:58289"/>
    </ligand>
</feature>
<dbReference type="NCBIfam" id="TIGR01060">
    <property type="entry name" value="eno"/>
    <property type="match status" value="1"/>
</dbReference>
<feature type="active site" description="Proton acceptor" evidence="12 13">
    <location>
        <position position="337"/>
    </location>
</feature>
<dbReference type="EMBL" id="AJAQ01000001">
    <property type="protein sequence ID" value="EOH97520.1"/>
    <property type="molecule type" value="Genomic_DNA"/>
</dbReference>
<evidence type="ECO:0000256" key="3">
    <source>
        <dbReference type="ARBA" id="ARBA00012058"/>
    </source>
</evidence>
<evidence type="ECO:0000256" key="8">
    <source>
        <dbReference type="ARBA" id="ARBA00022842"/>
    </source>
</evidence>
<dbReference type="Pfam" id="PF00113">
    <property type="entry name" value="Enolase_C"/>
    <property type="match status" value="1"/>
</dbReference>
<dbReference type="PRINTS" id="PR00148">
    <property type="entry name" value="ENOLASE"/>
</dbReference>
<evidence type="ECO:0000313" key="19">
    <source>
        <dbReference type="Proteomes" id="UP000013782"/>
    </source>
</evidence>
<evidence type="ECO:0000256" key="1">
    <source>
        <dbReference type="ARBA" id="ARBA00005031"/>
    </source>
</evidence>
<evidence type="ECO:0000259" key="16">
    <source>
        <dbReference type="SMART" id="SM01192"/>
    </source>
</evidence>
<feature type="binding site" evidence="12 15">
    <location>
        <position position="312"/>
    </location>
    <ligand>
        <name>Mg(2+)</name>
        <dbReference type="ChEBI" id="CHEBI:18420"/>
    </ligand>
</feature>
<feature type="binding site" evidence="14">
    <location>
        <position position="154"/>
    </location>
    <ligand>
        <name>substrate</name>
    </ligand>
</feature>
<dbReference type="GO" id="GO:0009986">
    <property type="term" value="C:cell surface"/>
    <property type="evidence" value="ECO:0007669"/>
    <property type="project" value="UniProtKB-SubCell"/>
</dbReference>
<evidence type="ECO:0000256" key="13">
    <source>
        <dbReference type="PIRSR" id="PIRSR001400-1"/>
    </source>
</evidence>
<feature type="binding site" evidence="14">
    <location>
        <position position="285"/>
    </location>
    <ligand>
        <name>substrate</name>
    </ligand>
</feature>